<accession>A0A0D3JU83</accession>
<dbReference type="SUPFAM" id="SSF47616">
    <property type="entry name" value="GST C-terminal domain-like"/>
    <property type="match status" value="1"/>
</dbReference>
<dbReference type="PANTHER" id="PTHR44051">
    <property type="entry name" value="GLUTATHIONE S-TRANSFERASE-RELATED"/>
    <property type="match status" value="1"/>
</dbReference>
<proteinExistence type="inferred from homology"/>
<protein>
    <recommendedName>
        <fullName evidence="6">Glutathione S-transferase</fullName>
    </recommendedName>
</protein>
<organism evidence="4 5">
    <name type="scientific">Emiliania huxleyi (strain CCMP1516)</name>
    <dbReference type="NCBI Taxonomy" id="280463"/>
    <lineage>
        <taxon>Eukaryota</taxon>
        <taxon>Haptista</taxon>
        <taxon>Haptophyta</taxon>
        <taxon>Prymnesiophyceae</taxon>
        <taxon>Isochrysidales</taxon>
        <taxon>Noelaerhabdaceae</taxon>
        <taxon>Emiliania</taxon>
    </lineage>
</organism>
<reference evidence="5" key="1">
    <citation type="journal article" date="2013" name="Nature">
        <title>Pan genome of the phytoplankton Emiliania underpins its global distribution.</title>
        <authorList>
            <person name="Read B.A."/>
            <person name="Kegel J."/>
            <person name="Klute M.J."/>
            <person name="Kuo A."/>
            <person name="Lefebvre S.C."/>
            <person name="Maumus F."/>
            <person name="Mayer C."/>
            <person name="Miller J."/>
            <person name="Monier A."/>
            <person name="Salamov A."/>
            <person name="Young J."/>
            <person name="Aguilar M."/>
            <person name="Claverie J.M."/>
            <person name="Frickenhaus S."/>
            <person name="Gonzalez K."/>
            <person name="Herman E.K."/>
            <person name="Lin Y.C."/>
            <person name="Napier J."/>
            <person name="Ogata H."/>
            <person name="Sarno A.F."/>
            <person name="Shmutz J."/>
            <person name="Schroeder D."/>
            <person name="de Vargas C."/>
            <person name="Verret F."/>
            <person name="von Dassow P."/>
            <person name="Valentin K."/>
            <person name="Van de Peer Y."/>
            <person name="Wheeler G."/>
            <person name="Dacks J.B."/>
            <person name="Delwiche C.F."/>
            <person name="Dyhrman S.T."/>
            <person name="Glockner G."/>
            <person name="John U."/>
            <person name="Richards T."/>
            <person name="Worden A.Z."/>
            <person name="Zhang X."/>
            <person name="Grigoriev I.V."/>
            <person name="Allen A.E."/>
            <person name="Bidle K."/>
            <person name="Borodovsky M."/>
            <person name="Bowler C."/>
            <person name="Brownlee C."/>
            <person name="Cock J.M."/>
            <person name="Elias M."/>
            <person name="Gladyshev V.N."/>
            <person name="Groth M."/>
            <person name="Guda C."/>
            <person name="Hadaegh A."/>
            <person name="Iglesias-Rodriguez M.D."/>
            <person name="Jenkins J."/>
            <person name="Jones B.M."/>
            <person name="Lawson T."/>
            <person name="Leese F."/>
            <person name="Lindquist E."/>
            <person name="Lobanov A."/>
            <person name="Lomsadze A."/>
            <person name="Malik S.B."/>
            <person name="Marsh M.E."/>
            <person name="Mackinder L."/>
            <person name="Mock T."/>
            <person name="Mueller-Roeber B."/>
            <person name="Pagarete A."/>
            <person name="Parker M."/>
            <person name="Probert I."/>
            <person name="Quesneville H."/>
            <person name="Raines C."/>
            <person name="Rensing S.A."/>
            <person name="Riano-Pachon D.M."/>
            <person name="Richier S."/>
            <person name="Rokitta S."/>
            <person name="Shiraiwa Y."/>
            <person name="Soanes D.M."/>
            <person name="van der Giezen M."/>
            <person name="Wahlund T.M."/>
            <person name="Williams B."/>
            <person name="Wilson W."/>
            <person name="Wolfe G."/>
            <person name="Wurch L.L."/>
        </authorList>
    </citation>
    <scope>NUCLEOTIDE SEQUENCE</scope>
</reference>
<dbReference type="SUPFAM" id="SSF52833">
    <property type="entry name" value="Thioredoxin-like"/>
    <property type="match status" value="1"/>
</dbReference>
<dbReference type="EnsemblProtists" id="EOD27068">
    <property type="protein sequence ID" value="EOD27068"/>
    <property type="gene ID" value="EMIHUDRAFT_204962"/>
</dbReference>
<dbReference type="GeneID" id="17272614"/>
<dbReference type="CDD" id="cd00299">
    <property type="entry name" value="GST_C_family"/>
    <property type="match status" value="1"/>
</dbReference>
<dbReference type="Gene3D" id="1.20.1050.10">
    <property type="match status" value="1"/>
</dbReference>
<dbReference type="PROSITE" id="PS50405">
    <property type="entry name" value="GST_CTER"/>
    <property type="match status" value="1"/>
</dbReference>
<dbReference type="Proteomes" id="UP000013827">
    <property type="component" value="Unassembled WGS sequence"/>
</dbReference>
<name>A0A0D3JU83_EMIH1</name>
<dbReference type="HOGENOM" id="CLU_610356_0_0_1"/>
<dbReference type="AlphaFoldDB" id="A0A0D3JU83"/>
<dbReference type="PANTHER" id="PTHR44051:SF8">
    <property type="entry name" value="GLUTATHIONE S-TRANSFERASE GSTA"/>
    <property type="match status" value="1"/>
</dbReference>
<evidence type="ECO:0000259" key="3">
    <source>
        <dbReference type="PROSITE" id="PS50405"/>
    </source>
</evidence>
<dbReference type="InterPro" id="IPR004045">
    <property type="entry name" value="Glutathione_S-Trfase_N"/>
</dbReference>
<dbReference type="InterPro" id="IPR036249">
    <property type="entry name" value="Thioredoxin-like_sf"/>
</dbReference>
<dbReference type="InterPro" id="IPR010987">
    <property type="entry name" value="Glutathione-S-Trfase_C-like"/>
</dbReference>
<evidence type="ECO:0000313" key="5">
    <source>
        <dbReference type="Proteomes" id="UP000013827"/>
    </source>
</evidence>
<evidence type="ECO:0000259" key="2">
    <source>
        <dbReference type="PROSITE" id="PS50404"/>
    </source>
</evidence>
<dbReference type="CDD" id="cd00570">
    <property type="entry name" value="GST_N_family"/>
    <property type="match status" value="1"/>
</dbReference>
<dbReference type="KEGG" id="ehx:EMIHUDRAFT_204962"/>
<dbReference type="RefSeq" id="XP_005779497.1">
    <property type="nucleotide sequence ID" value="XM_005779440.1"/>
</dbReference>
<evidence type="ECO:0000313" key="4">
    <source>
        <dbReference type="EnsemblProtists" id="EOD27068"/>
    </source>
</evidence>
<dbReference type="PROSITE" id="PS50404">
    <property type="entry name" value="GST_NTER"/>
    <property type="match status" value="1"/>
</dbReference>
<dbReference type="Gene3D" id="3.40.30.10">
    <property type="entry name" value="Glutaredoxin"/>
    <property type="match status" value="1"/>
</dbReference>
<evidence type="ECO:0000256" key="1">
    <source>
        <dbReference type="ARBA" id="ARBA00007409"/>
    </source>
</evidence>
<dbReference type="STRING" id="2903.R1CVL7"/>
<dbReference type="OMA" id="FYHARER"/>
<sequence length="449" mass="49453">MSAANAAASAAASRGAALPELKEKAAEVLHGVEEYLPELKEKAAELKHEVEARAAGLKMTAGAKVAALSEKLGPLGSRLKAVSKAVIERSVMEIEAQIEKVDPRYVTREDRAAKGTTVPGYHPDIDLTEAGCSPTDLEFYYNEVSANSLKTKVALAEAGLPFVYKHIALTHDGDFETKKKPFLTINPSGTLPVLVHEGHPVYDSTEQVKFIGERSARGLYPAGQKQLIDEWLHIGAMEGFFVGDDAVDHIFDSLGTCFPWISIPMFLWDEAIRSKGELARLVFTGRELAMANLLLGYFGVRVYEDAVLTIGPKHNDNPFVQHNVWHSLRKGIESHLTHMESQLDASGGPFLCGAFSLADVSIVPFFQRASITLWLDELLPHFPVAAKWWDACKARPAYEEWAPKYGGPNAPHMDVAAMQQWIREQRASHPKFDAVYKGTYPEFTPEVAC</sequence>
<dbReference type="Pfam" id="PF13409">
    <property type="entry name" value="GST_N_2"/>
    <property type="match status" value="1"/>
</dbReference>
<comment type="similarity">
    <text evidence="1">Belongs to the GST superfamily.</text>
</comment>
<feature type="domain" description="GST N-terminal" evidence="2">
    <location>
        <begin position="135"/>
        <end position="219"/>
    </location>
</feature>
<feature type="domain" description="GST C-terminal" evidence="3">
    <location>
        <begin position="284"/>
        <end position="412"/>
    </location>
</feature>
<evidence type="ECO:0008006" key="6">
    <source>
        <dbReference type="Google" id="ProtNLM"/>
    </source>
</evidence>
<dbReference type="InterPro" id="IPR036282">
    <property type="entry name" value="Glutathione-S-Trfase_C_sf"/>
</dbReference>
<keyword evidence="5" id="KW-1185">Reference proteome</keyword>
<dbReference type="Pfam" id="PF13410">
    <property type="entry name" value="GST_C_2"/>
    <property type="match status" value="1"/>
</dbReference>
<dbReference type="PaxDb" id="2903-EOD27068"/>
<reference evidence="4" key="2">
    <citation type="submission" date="2024-10" db="UniProtKB">
        <authorList>
            <consortium name="EnsemblProtists"/>
        </authorList>
    </citation>
    <scope>IDENTIFICATION</scope>
</reference>